<dbReference type="SMART" id="SM00977">
    <property type="entry name" value="TilS_C"/>
    <property type="match status" value="1"/>
</dbReference>
<dbReference type="InterPro" id="IPR014729">
    <property type="entry name" value="Rossmann-like_a/b/a_fold"/>
</dbReference>
<reference evidence="11" key="1">
    <citation type="journal article" date="2019" name="Int. J. Syst. Evol. Microbiol.">
        <title>The Global Catalogue of Microorganisms (GCM) 10K type strain sequencing project: providing services to taxonomists for standard genome sequencing and annotation.</title>
        <authorList>
            <consortium name="The Broad Institute Genomics Platform"/>
            <consortium name="The Broad Institute Genome Sequencing Center for Infectious Disease"/>
            <person name="Wu L."/>
            <person name="Ma J."/>
        </authorList>
    </citation>
    <scope>NUCLEOTIDE SEQUENCE [LARGE SCALE GENOMIC DNA]</scope>
    <source>
        <strain evidence="11">CGMCC 1.10131</strain>
    </source>
</reference>
<dbReference type="EMBL" id="BMDY01000006">
    <property type="protein sequence ID" value="GGB01702.1"/>
    <property type="molecule type" value="Genomic_DNA"/>
</dbReference>
<dbReference type="Gene3D" id="1.20.59.20">
    <property type="match status" value="1"/>
</dbReference>
<keyword evidence="6 8" id="KW-0067">ATP-binding</keyword>
<keyword evidence="4 8" id="KW-0819">tRNA processing</keyword>
<evidence type="ECO:0000256" key="2">
    <source>
        <dbReference type="ARBA" id="ARBA00022490"/>
    </source>
</evidence>
<dbReference type="Gene3D" id="3.40.50.620">
    <property type="entry name" value="HUPs"/>
    <property type="match status" value="1"/>
</dbReference>
<keyword evidence="5 8" id="KW-0547">Nucleotide-binding</keyword>
<dbReference type="PANTHER" id="PTHR43033:SF1">
    <property type="entry name" value="TRNA(ILE)-LYSIDINE SYNTHASE-RELATED"/>
    <property type="match status" value="1"/>
</dbReference>
<comment type="catalytic activity">
    <reaction evidence="7 8">
        <text>cytidine(34) in tRNA(Ile2) + L-lysine + ATP = lysidine(34) in tRNA(Ile2) + AMP + diphosphate + H(+)</text>
        <dbReference type="Rhea" id="RHEA:43744"/>
        <dbReference type="Rhea" id="RHEA-COMP:10625"/>
        <dbReference type="Rhea" id="RHEA-COMP:10670"/>
        <dbReference type="ChEBI" id="CHEBI:15378"/>
        <dbReference type="ChEBI" id="CHEBI:30616"/>
        <dbReference type="ChEBI" id="CHEBI:32551"/>
        <dbReference type="ChEBI" id="CHEBI:33019"/>
        <dbReference type="ChEBI" id="CHEBI:82748"/>
        <dbReference type="ChEBI" id="CHEBI:83665"/>
        <dbReference type="ChEBI" id="CHEBI:456215"/>
        <dbReference type="EC" id="6.3.4.19"/>
    </reaction>
</comment>
<evidence type="ECO:0000256" key="8">
    <source>
        <dbReference type="HAMAP-Rule" id="MF_01161"/>
    </source>
</evidence>
<evidence type="ECO:0000313" key="11">
    <source>
        <dbReference type="Proteomes" id="UP000651977"/>
    </source>
</evidence>
<evidence type="ECO:0000256" key="6">
    <source>
        <dbReference type="ARBA" id="ARBA00022840"/>
    </source>
</evidence>
<protein>
    <recommendedName>
        <fullName evidence="8">tRNA(Ile)-lysidine synthase</fullName>
        <ecNumber evidence="8">6.3.4.19</ecNumber>
    </recommendedName>
    <alternativeName>
        <fullName evidence="8">tRNA(Ile)-2-lysyl-cytidine synthase</fullName>
    </alternativeName>
    <alternativeName>
        <fullName evidence="8">tRNA(Ile)-lysidine synthetase</fullName>
    </alternativeName>
</protein>
<evidence type="ECO:0000259" key="9">
    <source>
        <dbReference type="SMART" id="SM00977"/>
    </source>
</evidence>
<evidence type="ECO:0000256" key="5">
    <source>
        <dbReference type="ARBA" id="ARBA00022741"/>
    </source>
</evidence>
<keyword evidence="2 8" id="KW-0963">Cytoplasm</keyword>
<dbReference type="EC" id="6.3.4.19" evidence="8"/>
<comment type="domain">
    <text evidence="8">The N-terminal region contains the highly conserved SGGXDS motif, predicted to be a P-loop motif involved in ATP binding.</text>
</comment>
<dbReference type="RefSeq" id="WP_055734921.1">
    <property type="nucleotide sequence ID" value="NZ_BMDY01000006.1"/>
</dbReference>
<dbReference type="HAMAP" id="MF_01161">
    <property type="entry name" value="tRNA_Ile_lys_synt"/>
    <property type="match status" value="1"/>
</dbReference>
<dbReference type="Pfam" id="PF01171">
    <property type="entry name" value="ATP_bind_3"/>
    <property type="match status" value="1"/>
</dbReference>
<gene>
    <name evidence="8 10" type="primary">tilS</name>
    <name evidence="10" type="ORF">GCM10007414_13680</name>
</gene>
<dbReference type="InterPro" id="IPR015262">
    <property type="entry name" value="tRNA_Ile_lys_synt_subst-bd"/>
</dbReference>
<dbReference type="SUPFAM" id="SSF82829">
    <property type="entry name" value="MesJ substrate recognition domain-like"/>
    <property type="match status" value="1"/>
</dbReference>
<proteinExistence type="inferred from homology"/>
<feature type="domain" description="Lysidine-tRNA(Ile) synthetase C-terminal" evidence="9">
    <location>
        <begin position="364"/>
        <end position="436"/>
    </location>
</feature>
<dbReference type="SUPFAM" id="SSF56037">
    <property type="entry name" value="PheT/TilS domain"/>
    <property type="match status" value="1"/>
</dbReference>
<dbReference type="Proteomes" id="UP000651977">
    <property type="component" value="Unassembled WGS sequence"/>
</dbReference>
<feature type="binding site" evidence="8">
    <location>
        <begin position="26"/>
        <end position="31"/>
    </location>
    <ligand>
        <name>ATP</name>
        <dbReference type="ChEBI" id="CHEBI:30616"/>
    </ligand>
</feature>
<dbReference type="InterPro" id="IPR012795">
    <property type="entry name" value="tRNA_Ile_lys_synt_N"/>
</dbReference>
<dbReference type="PANTHER" id="PTHR43033">
    <property type="entry name" value="TRNA(ILE)-LYSIDINE SYNTHASE-RELATED"/>
    <property type="match status" value="1"/>
</dbReference>
<keyword evidence="3 8" id="KW-0436">Ligase</keyword>
<dbReference type="CDD" id="cd01992">
    <property type="entry name" value="TilS_N"/>
    <property type="match status" value="1"/>
</dbReference>
<accession>A0ABQ1I102</accession>
<evidence type="ECO:0000256" key="3">
    <source>
        <dbReference type="ARBA" id="ARBA00022598"/>
    </source>
</evidence>
<comment type="similarity">
    <text evidence="8">Belongs to the tRNA(Ile)-lysidine synthase family.</text>
</comment>
<comment type="subcellular location">
    <subcellularLocation>
        <location evidence="1 8">Cytoplasm</location>
    </subcellularLocation>
</comment>
<evidence type="ECO:0000256" key="7">
    <source>
        <dbReference type="ARBA" id="ARBA00048539"/>
    </source>
</evidence>
<name>A0ABQ1I102_9ALTE</name>
<dbReference type="SUPFAM" id="SSF52402">
    <property type="entry name" value="Adenine nucleotide alpha hydrolases-like"/>
    <property type="match status" value="1"/>
</dbReference>
<dbReference type="InterPro" id="IPR011063">
    <property type="entry name" value="TilS/TtcA_N"/>
</dbReference>
<dbReference type="NCBIfam" id="TIGR02433">
    <property type="entry name" value="lysidine_TilS_C"/>
    <property type="match status" value="1"/>
</dbReference>
<evidence type="ECO:0000256" key="1">
    <source>
        <dbReference type="ARBA" id="ARBA00004496"/>
    </source>
</evidence>
<comment type="caution">
    <text evidence="10">The sequence shown here is derived from an EMBL/GenBank/DDBJ whole genome shotgun (WGS) entry which is preliminary data.</text>
</comment>
<comment type="function">
    <text evidence="8">Ligates lysine onto the cytidine present at position 34 of the AUA codon-specific tRNA(Ile) that contains the anticodon CAU, in an ATP-dependent manner. Cytidine is converted to lysidine, thus changing the amino acid specificity of the tRNA from methionine to isoleucine.</text>
</comment>
<evidence type="ECO:0000256" key="4">
    <source>
        <dbReference type="ARBA" id="ARBA00022694"/>
    </source>
</evidence>
<organism evidence="10 11">
    <name type="scientific">Agarivorans gilvus</name>
    <dbReference type="NCBI Taxonomy" id="680279"/>
    <lineage>
        <taxon>Bacteria</taxon>
        <taxon>Pseudomonadati</taxon>
        <taxon>Pseudomonadota</taxon>
        <taxon>Gammaproteobacteria</taxon>
        <taxon>Alteromonadales</taxon>
        <taxon>Alteromonadaceae</taxon>
        <taxon>Agarivorans</taxon>
    </lineage>
</organism>
<dbReference type="Pfam" id="PF09179">
    <property type="entry name" value="TilS"/>
    <property type="match status" value="1"/>
</dbReference>
<dbReference type="NCBIfam" id="TIGR02432">
    <property type="entry name" value="lysidine_TilS_N"/>
    <property type="match status" value="1"/>
</dbReference>
<sequence>MSLLSRFSQAMELLPSATTRLVIAYSGGLDSRVLLQLSKEYVVKHPRFTLQAIHVHHGLQESADAWLEHCQQQAELLAIPFVAEKLEIALKSRQSLEAVAREQRYAALAKYIGAGSCLLTGHHADDQFETFMLALKRGSGLQGLAAMPQSRVFSQGILLRPLLQSTRAELEAFAKQVKLSWIDDPSNLSLDFDRNFLRHQILPELTQRWPQWLTTSQRSVQLLQEAVSLHDELAELDYRQVARQQGLSLRELQGLSLVRQKNLIRYWFAQQAWAYPSHAQLQQILQQSQAKSDAKVAMAFPEGELRRYKEVLYLVDRRALQCSCQEVVWLWQTQNCLHLANGSRLSWQKGGNLLPPSPTQQVRVKFRDQLEQKDFAAFGRLGRRSIKKLLQESELEPWHRARIPFVFYDDTLVAIGDYYVQREFHCAEQQGLSLVWSPIG</sequence>
<keyword evidence="11" id="KW-1185">Reference proteome</keyword>
<dbReference type="InterPro" id="IPR012796">
    <property type="entry name" value="Lysidine-tRNA-synth_C"/>
</dbReference>
<dbReference type="Pfam" id="PF11734">
    <property type="entry name" value="TilS_C"/>
    <property type="match status" value="1"/>
</dbReference>
<evidence type="ECO:0000313" key="10">
    <source>
        <dbReference type="EMBL" id="GGB01702.1"/>
    </source>
</evidence>
<dbReference type="InterPro" id="IPR012094">
    <property type="entry name" value="tRNA_Ile_lys_synt"/>
</dbReference>